<feature type="compositionally biased region" description="Basic and acidic residues" evidence="1">
    <location>
        <begin position="162"/>
        <end position="175"/>
    </location>
</feature>
<name>A0A517SKK7_9PLAN</name>
<evidence type="ECO:0000313" key="2">
    <source>
        <dbReference type="EMBL" id="QDT56648.1"/>
    </source>
</evidence>
<dbReference type="KEGG" id="ccos:Pan44_47050"/>
<evidence type="ECO:0000313" key="3">
    <source>
        <dbReference type="Proteomes" id="UP000315700"/>
    </source>
</evidence>
<protein>
    <submittedName>
        <fullName evidence="2">Uncharacterized protein</fullName>
    </submittedName>
</protein>
<feature type="compositionally biased region" description="Basic and acidic residues" evidence="1">
    <location>
        <begin position="83"/>
        <end position="100"/>
    </location>
</feature>
<gene>
    <name evidence="2" type="ORF">Pan44_47050</name>
</gene>
<dbReference type="InParanoid" id="A0A517SKK7"/>
<dbReference type="EMBL" id="CP036271">
    <property type="protein sequence ID" value="QDT56648.1"/>
    <property type="molecule type" value="Genomic_DNA"/>
</dbReference>
<feature type="region of interest" description="Disordered" evidence="1">
    <location>
        <begin position="133"/>
        <end position="187"/>
    </location>
</feature>
<reference evidence="2 3" key="1">
    <citation type="submission" date="2019-02" db="EMBL/GenBank/DDBJ databases">
        <title>Deep-cultivation of Planctomycetes and their phenomic and genomic characterization uncovers novel biology.</title>
        <authorList>
            <person name="Wiegand S."/>
            <person name="Jogler M."/>
            <person name="Boedeker C."/>
            <person name="Pinto D."/>
            <person name="Vollmers J."/>
            <person name="Rivas-Marin E."/>
            <person name="Kohn T."/>
            <person name="Peeters S.H."/>
            <person name="Heuer A."/>
            <person name="Rast P."/>
            <person name="Oberbeckmann S."/>
            <person name="Bunk B."/>
            <person name="Jeske O."/>
            <person name="Meyerdierks A."/>
            <person name="Storesund J.E."/>
            <person name="Kallscheuer N."/>
            <person name="Luecker S."/>
            <person name="Lage O.M."/>
            <person name="Pohl T."/>
            <person name="Merkel B.J."/>
            <person name="Hornburger P."/>
            <person name="Mueller R.-W."/>
            <person name="Bruemmer F."/>
            <person name="Labrenz M."/>
            <person name="Spormann A.M."/>
            <person name="Op den Camp H."/>
            <person name="Overmann J."/>
            <person name="Amann R."/>
            <person name="Jetten M.S.M."/>
            <person name="Mascher T."/>
            <person name="Medema M.H."/>
            <person name="Devos D.P."/>
            <person name="Kaster A.-K."/>
            <person name="Ovreas L."/>
            <person name="Rohde M."/>
            <person name="Galperin M.Y."/>
            <person name="Jogler C."/>
        </authorList>
    </citation>
    <scope>NUCLEOTIDE SEQUENCE [LARGE SCALE GENOMIC DNA]</scope>
    <source>
        <strain evidence="2 3">Pan44</strain>
    </source>
</reference>
<evidence type="ECO:0000256" key="1">
    <source>
        <dbReference type="SAM" id="MobiDB-lite"/>
    </source>
</evidence>
<sequence length="204" mass="22964">MSGPLTSFTLIRRRSSDCVPGWGINGNVAVGNRLPTATCSNSDLASISDAVRVNHVRRRRGVHHHRRRRGLPLLNVRRRRCPRRDVEDGDRRSLRPMSERRRSRPEQPPGNHCGIPRMSRDAGAARARLLQRPVLPGDGGARPGRGLDPSAVHVRRGPRVRTVRDAEAGRHDLHRGGVPRTPGGAAETLRDRRRNRRLQRLRLQ</sequence>
<dbReference type="Proteomes" id="UP000315700">
    <property type="component" value="Chromosome"/>
</dbReference>
<organism evidence="2 3">
    <name type="scientific">Caulifigura coniformis</name>
    <dbReference type="NCBI Taxonomy" id="2527983"/>
    <lineage>
        <taxon>Bacteria</taxon>
        <taxon>Pseudomonadati</taxon>
        <taxon>Planctomycetota</taxon>
        <taxon>Planctomycetia</taxon>
        <taxon>Planctomycetales</taxon>
        <taxon>Planctomycetaceae</taxon>
        <taxon>Caulifigura</taxon>
    </lineage>
</organism>
<keyword evidence="3" id="KW-1185">Reference proteome</keyword>
<feature type="region of interest" description="Disordered" evidence="1">
    <location>
        <begin position="82"/>
        <end position="118"/>
    </location>
</feature>
<proteinExistence type="predicted"/>
<dbReference type="AlphaFoldDB" id="A0A517SKK7"/>
<accession>A0A517SKK7</accession>